<dbReference type="EMBL" id="ML178825">
    <property type="protein sequence ID" value="TFL01492.1"/>
    <property type="molecule type" value="Genomic_DNA"/>
</dbReference>
<gene>
    <name evidence="2" type="ORF">BDV98DRAFT_593370</name>
</gene>
<accession>A0A5C3QIB0</accession>
<feature type="region of interest" description="Disordered" evidence="1">
    <location>
        <begin position="259"/>
        <end position="290"/>
    </location>
</feature>
<feature type="compositionally biased region" description="Basic residues" evidence="1">
    <location>
        <begin position="272"/>
        <end position="282"/>
    </location>
</feature>
<evidence type="ECO:0000313" key="2">
    <source>
        <dbReference type="EMBL" id="TFL01492.1"/>
    </source>
</evidence>
<evidence type="ECO:0000313" key="3">
    <source>
        <dbReference type="Proteomes" id="UP000305067"/>
    </source>
</evidence>
<reference evidence="2 3" key="1">
    <citation type="journal article" date="2019" name="Nat. Ecol. Evol.">
        <title>Megaphylogeny resolves global patterns of mushroom evolution.</title>
        <authorList>
            <person name="Varga T."/>
            <person name="Krizsan K."/>
            <person name="Foldi C."/>
            <person name="Dima B."/>
            <person name="Sanchez-Garcia M."/>
            <person name="Sanchez-Ramirez S."/>
            <person name="Szollosi G.J."/>
            <person name="Szarkandi J.G."/>
            <person name="Papp V."/>
            <person name="Albert L."/>
            <person name="Andreopoulos W."/>
            <person name="Angelini C."/>
            <person name="Antonin V."/>
            <person name="Barry K.W."/>
            <person name="Bougher N.L."/>
            <person name="Buchanan P."/>
            <person name="Buyck B."/>
            <person name="Bense V."/>
            <person name="Catcheside P."/>
            <person name="Chovatia M."/>
            <person name="Cooper J."/>
            <person name="Damon W."/>
            <person name="Desjardin D."/>
            <person name="Finy P."/>
            <person name="Geml J."/>
            <person name="Haridas S."/>
            <person name="Hughes K."/>
            <person name="Justo A."/>
            <person name="Karasinski D."/>
            <person name="Kautmanova I."/>
            <person name="Kiss B."/>
            <person name="Kocsube S."/>
            <person name="Kotiranta H."/>
            <person name="LaButti K.M."/>
            <person name="Lechner B.E."/>
            <person name="Liimatainen K."/>
            <person name="Lipzen A."/>
            <person name="Lukacs Z."/>
            <person name="Mihaltcheva S."/>
            <person name="Morgado L.N."/>
            <person name="Niskanen T."/>
            <person name="Noordeloos M.E."/>
            <person name="Ohm R.A."/>
            <person name="Ortiz-Santana B."/>
            <person name="Ovrebo C."/>
            <person name="Racz N."/>
            <person name="Riley R."/>
            <person name="Savchenko A."/>
            <person name="Shiryaev A."/>
            <person name="Soop K."/>
            <person name="Spirin V."/>
            <person name="Szebenyi C."/>
            <person name="Tomsovsky M."/>
            <person name="Tulloss R.E."/>
            <person name="Uehling J."/>
            <person name="Grigoriev I.V."/>
            <person name="Vagvolgyi C."/>
            <person name="Papp T."/>
            <person name="Martin F.M."/>
            <person name="Miettinen O."/>
            <person name="Hibbett D.S."/>
            <person name="Nagy L.G."/>
        </authorList>
    </citation>
    <scope>NUCLEOTIDE SEQUENCE [LARGE SCALE GENOMIC DNA]</scope>
    <source>
        <strain evidence="2 3">CBS 309.79</strain>
    </source>
</reference>
<dbReference type="Proteomes" id="UP000305067">
    <property type="component" value="Unassembled WGS sequence"/>
</dbReference>
<protein>
    <submittedName>
        <fullName evidence="2">Uncharacterized protein</fullName>
    </submittedName>
</protein>
<proteinExistence type="predicted"/>
<organism evidence="2 3">
    <name type="scientific">Pterulicium gracile</name>
    <dbReference type="NCBI Taxonomy" id="1884261"/>
    <lineage>
        <taxon>Eukaryota</taxon>
        <taxon>Fungi</taxon>
        <taxon>Dikarya</taxon>
        <taxon>Basidiomycota</taxon>
        <taxon>Agaricomycotina</taxon>
        <taxon>Agaricomycetes</taxon>
        <taxon>Agaricomycetidae</taxon>
        <taxon>Agaricales</taxon>
        <taxon>Pleurotineae</taxon>
        <taxon>Pterulaceae</taxon>
        <taxon>Pterulicium</taxon>
    </lineage>
</organism>
<evidence type="ECO:0000256" key="1">
    <source>
        <dbReference type="SAM" id="MobiDB-lite"/>
    </source>
</evidence>
<keyword evidence="3" id="KW-1185">Reference proteome</keyword>
<name>A0A5C3QIB0_9AGAR</name>
<dbReference type="AlphaFoldDB" id="A0A5C3QIB0"/>
<sequence>MNFVPESQTPSDESEPINTVCINVLRNCFTKLYNNNERLRTSVHNEPVFNNFLSEWILAHNTLAKLQATKKKLFTCKCDKNDFVIADLHTSSNTPRSVEFYVYAFKEFSHQIWTLLATFPYHYLLGEKFKGKDEGYLELMRVVLGEQVDMYRTYFLWWEDVMDTAPVTFAPAALQYPDSSASLKEAIVDFPQLPPLLVQVLRYNVDQYLNTQSPIMYEVVIKNHQGFVFLTTTHTLPLAMLRMQSRFILLTNMPTRRLVPPHKASSSNLKTAPRHHIRLAHGRQRDSGMD</sequence>